<evidence type="ECO:0000256" key="3">
    <source>
        <dbReference type="ARBA" id="ARBA00022896"/>
    </source>
</evidence>
<evidence type="ECO:0000256" key="4">
    <source>
        <dbReference type="ARBA" id="ARBA00022964"/>
    </source>
</evidence>
<evidence type="ECO:0000313" key="9">
    <source>
        <dbReference type="Proteomes" id="UP000539957"/>
    </source>
</evidence>
<feature type="domain" description="Fe2OG dioxygenase" evidence="7">
    <location>
        <begin position="145"/>
        <end position="243"/>
    </location>
</feature>
<dbReference type="SMART" id="SM00702">
    <property type="entry name" value="P4Hc"/>
    <property type="match status" value="1"/>
</dbReference>
<dbReference type="RefSeq" id="WP_184266507.1">
    <property type="nucleotide sequence ID" value="NZ_JACHKY010000001.1"/>
</dbReference>
<protein>
    <recommendedName>
        <fullName evidence="7">Fe2OG dioxygenase domain-containing protein</fullName>
    </recommendedName>
</protein>
<organism evidence="8 9">
    <name type="scientific">Brevundimonas bullata</name>
    <dbReference type="NCBI Taxonomy" id="13160"/>
    <lineage>
        <taxon>Bacteria</taxon>
        <taxon>Pseudomonadati</taxon>
        <taxon>Pseudomonadota</taxon>
        <taxon>Alphaproteobacteria</taxon>
        <taxon>Caulobacterales</taxon>
        <taxon>Caulobacteraceae</taxon>
        <taxon>Brevundimonas</taxon>
    </lineage>
</organism>
<dbReference type="Proteomes" id="UP000539957">
    <property type="component" value="Unassembled WGS sequence"/>
</dbReference>
<comment type="caution">
    <text evidence="8">The sequence shown here is derived from an EMBL/GenBank/DDBJ whole genome shotgun (WGS) entry which is preliminary data.</text>
</comment>
<keyword evidence="4" id="KW-0223">Dioxygenase</keyword>
<dbReference type="InterPro" id="IPR051842">
    <property type="entry name" value="uS12_prolyl_hydroxylase"/>
</dbReference>
<dbReference type="InterPro" id="IPR005123">
    <property type="entry name" value="Oxoglu/Fe-dep_dioxygenase_dom"/>
</dbReference>
<evidence type="ECO:0000313" key="8">
    <source>
        <dbReference type="EMBL" id="MBB4796698.1"/>
    </source>
</evidence>
<keyword evidence="2" id="KW-0479">Metal-binding</keyword>
<dbReference type="Gene3D" id="2.60.120.620">
    <property type="entry name" value="q2cbj1_9rhob like domain"/>
    <property type="match status" value="1"/>
</dbReference>
<evidence type="ECO:0000256" key="6">
    <source>
        <dbReference type="ARBA" id="ARBA00023004"/>
    </source>
</evidence>
<dbReference type="AlphaFoldDB" id="A0A7W7N1V5"/>
<gene>
    <name evidence="8" type="ORF">HNP32_000412</name>
</gene>
<keyword evidence="3" id="KW-0847">Vitamin C</keyword>
<proteinExistence type="predicted"/>
<evidence type="ECO:0000256" key="5">
    <source>
        <dbReference type="ARBA" id="ARBA00023002"/>
    </source>
</evidence>
<dbReference type="GO" id="GO:0031543">
    <property type="term" value="F:peptidyl-proline dioxygenase activity"/>
    <property type="evidence" value="ECO:0007669"/>
    <property type="project" value="TreeGrafter"/>
</dbReference>
<dbReference type="PANTHER" id="PTHR12117">
    <property type="entry name" value="HISTONE ACETYLTRANSFERASE COMPLEX"/>
    <property type="match status" value="1"/>
</dbReference>
<dbReference type="Pfam" id="PF13661">
    <property type="entry name" value="2OG-FeII_Oxy_4"/>
    <property type="match status" value="1"/>
</dbReference>
<name>A0A7W7N1V5_9CAUL</name>
<dbReference type="GO" id="GO:0006449">
    <property type="term" value="P:regulation of translational termination"/>
    <property type="evidence" value="ECO:0007669"/>
    <property type="project" value="TreeGrafter"/>
</dbReference>
<dbReference type="GO" id="GO:0005506">
    <property type="term" value="F:iron ion binding"/>
    <property type="evidence" value="ECO:0007669"/>
    <property type="project" value="InterPro"/>
</dbReference>
<evidence type="ECO:0000256" key="1">
    <source>
        <dbReference type="ARBA" id="ARBA00001961"/>
    </source>
</evidence>
<comment type="cofactor">
    <cofactor evidence="1">
        <name>L-ascorbate</name>
        <dbReference type="ChEBI" id="CHEBI:38290"/>
    </cofactor>
</comment>
<evidence type="ECO:0000256" key="2">
    <source>
        <dbReference type="ARBA" id="ARBA00022723"/>
    </source>
</evidence>
<keyword evidence="9" id="KW-1185">Reference proteome</keyword>
<dbReference type="InterPro" id="IPR039558">
    <property type="entry name" value="TPA1/OFD1_N"/>
</dbReference>
<keyword evidence="6" id="KW-0408">Iron</keyword>
<dbReference type="PANTHER" id="PTHR12117:SF0">
    <property type="entry name" value="PROLYL 3-HYDROXYLASE OGFOD1"/>
    <property type="match status" value="1"/>
</dbReference>
<keyword evidence="5" id="KW-0560">Oxidoreductase</keyword>
<accession>A0A7W7N1V5</accession>
<dbReference type="PROSITE" id="PS51471">
    <property type="entry name" value="FE2OG_OXY"/>
    <property type="match status" value="1"/>
</dbReference>
<sequence length="249" mass="26934">MSAALLDPALKLAVGEADFAAAAERLARTGRTRVPGLFGDGAEALHAAILAPDQPWVRTFLNPLGADIPVATLDASSPEDQAHVTQQAYAGATEGLQFLFDRLRLGPAREAGAATPQILFDLLDLFNTEAFLDFARRLTGDDRIAFSDGQVTRYLPGHFLNRHSDANPKTERLYAYVLNLSPGWRAEWGGLLQFLDEGGDITETFVPSFGALNVFAVPQMHAVSTVAPFAGGPRYSVTGWWRAKPLERG</sequence>
<dbReference type="EMBL" id="JACHKY010000001">
    <property type="protein sequence ID" value="MBB4796698.1"/>
    <property type="molecule type" value="Genomic_DNA"/>
</dbReference>
<dbReference type="GO" id="GO:0005737">
    <property type="term" value="C:cytoplasm"/>
    <property type="evidence" value="ECO:0007669"/>
    <property type="project" value="TreeGrafter"/>
</dbReference>
<reference evidence="8 9" key="1">
    <citation type="submission" date="2020-08" db="EMBL/GenBank/DDBJ databases">
        <title>Functional genomics of gut bacteria from endangered species of beetles.</title>
        <authorList>
            <person name="Carlos-Shanley C."/>
        </authorList>
    </citation>
    <scope>NUCLEOTIDE SEQUENCE [LARGE SCALE GENOMIC DNA]</scope>
    <source>
        <strain evidence="8 9">S00123</strain>
    </source>
</reference>
<dbReference type="InterPro" id="IPR006620">
    <property type="entry name" value="Pro_4_hyd_alph"/>
</dbReference>
<dbReference type="GO" id="GO:0031418">
    <property type="term" value="F:L-ascorbic acid binding"/>
    <property type="evidence" value="ECO:0007669"/>
    <property type="project" value="UniProtKB-KW"/>
</dbReference>
<evidence type="ECO:0000259" key="7">
    <source>
        <dbReference type="PROSITE" id="PS51471"/>
    </source>
</evidence>